<dbReference type="Pfam" id="PF12704">
    <property type="entry name" value="MacB_PCD"/>
    <property type="match status" value="1"/>
</dbReference>
<dbReference type="GO" id="GO:0005886">
    <property type="term" value="C:plasma membrane"/>
    <property type="evidence" value="ECO:0007669"/>
    <property type="project" value="UniProtKB-SubCell"/>
</dbReference>
<feature type="domain" description="MacB-like periplasmic core" evidence="10">
    <location>
        <begin position="50"/>
        <end position="269"/>
    </location>
</feature>
<dbReference type="AlphaFoldDB" id="A0AAU2VV42"/>
<keyword evidence="5 8" id="KW-0472">Membrane</keyword>
<keyword evidence="3 8" id="KW-0812">Transmembrane</keyword>
<evidence type="ECO:0000256" key="6">
    <source>
        <dbReference type="ARBA" id="ARBA00038076"/>
    </source>
</evidence>
<dbReference type="InterPro" id="IPR003838">
    <property type="entry name" value="ABC3_permease_C"/>
</dbReference>
<evidence type="ECO:0000259" key="10">
    <source>
        <dbReference type="Pfam" id="PF12704"/>
    </source>
</evidence>
<organism evidence="11">
    <name type="scientific">Streptomyces sp. NBC_00008</name>
    <dbReference type="NCBI Taxonomy" id="2903610"/>
    <lineage>
        <taxon>Bacteria</taxon>
        <taxon>Bacillati</taxon>
        <taxon>Actinomycetota</taxon>
        <taxon>Actinomycetes</taxon>
        <taxon>Kitasatosporales</taxon>
        <taxon>Streptomycetaceae</taxon>
        <taxon>Streptomyces</taxon>
    </lineage>
</organism>
<evidence type="ECO:0000256" key="1">
    <source>
        <dbReference type="ARBA" id="ARBA00004651"/>
    </source>
</evidence>
<protein>
    <submittedName>
        <fullName evidence="11">ABC transporter permease</fullName>
    </submittedName>
</protein>
<evidence type="ECO:0000256" key="2">
    <source>
        <dbReference type="ARBA" id="ARBA00022475"/>
    </source>
</evidence>
<name>A0AAU2VV42_9ACTN</name>
<dbReference type="PANTHER" id="PTHR30572:SF4">
    <property type="entry name" value="ABC TRANSPORTER PERMEASE YTRF"/>
    <property type="match status" value="1"/>
</dbReference>
<proteinExistence type="inferred from homology"/>
<accession>A0AAU2VV42</accession>
<dbReference type="PANTHER" id="PTHR30572">
    <property type="entry name" value="MEMBRANE COMPONENT OF TRANSPORTER-RELATED"/>
    <property type="match status" value="1"/>
</dbReference>
<dbReference type="EMBL" id="CP108313">
    <property type="protein sequence ID" value="WTW70715.1"/>
    <property type="molecule type" value="Genomic_DNA"/>
</dbReference>
<dbReference type="InterPro" id="IPR050250">
    <property type="entry name" value="Macrolide_Exporter_MacB"/>
</dbReference>
<evidence type="ECO:0000256" key="8">
    <source>
        <dbReference type="SAM" id="Phobius"/>
    </source>
</evidence>
<feature type="transmembrane region" description="Helical" evidence="8">
    <location>
        <begin position="389"/>
        <end position="412"/>
    </location>
</feature>
<dbReference type="InterPro" id="IPR025857">
    <property type="entry name" value="MacB_PCD"/>
</dbReference>
<gene>
    <name evidence="11" type="ORF">OG398_21860</name>
</gene>
<keyword evidence="4 8" id="KW-1133">Transmembrane helix</keyword>
<evidence type="ECO:0000259" key="9">
    <source>
        <dbReference type="Pfam" id="PF02687"/>
    </source>
</evidence>
<feature type="region of interest" description="Disordered" evidence="7">
    <location>
        <begin position="1"/>
        <end position="25"/>
    </location>
</feature>
<evidence type="ECO:0000256" key="3">
    <source>
        <dbReference type="ARBA" id="ARBA00022692"/>
    </source>
</evidence>
<sequence length="430" mass="43692">MTRTGSAPAVPVPATGAAAADGARTARPWMDPRDLWTEALAGILARPVRSALTTLGTVLGITTLVITIGVASTAGNQIVGRFDALTATSVAVKVPAAPPGENDDGPLVRWSGTDAVRRLAGVESAAALADSAATNSVQVRSNDVNAPGDASGQTLAVIAASDGLPAAVRGTMTAGRFYDTGDIDRRDQVAVLGDQAAKLLGISRVEDAPAVFFQGQSYTVIGILGGIKRERRLSTAVILPPTVAADRLALRDVNLVLVNTALGAARQVARQAPIALAPGHQDSLGVEAPPDLSKARDGIQSDVNGLFLVLGLVSLVVGAIGIANVTLVTVMERVGEIGLRRALGASRRQVAGQFLLESTTIGLLGGIVGAALGITVVVCVAVVKQWTPVLDLGLAFGAPLAGALVGLLAGLYPSLRAARMEPVDALRAPS</sequence>
<comment type="similarity">
    <text evidence="6">Belongs to the ABC-4 integral membrane protein family.</text>
</comment>
<dbReference type="GO" id="GO:0022857">
    <property type="term" value="F:transmembrane transporter activity"/>
    <property type="evidence" value="ECO:0007669"/>
    <property type="project" value="TreeGrafter"/>
</dbReference>
<feature type="transmembrane region" description="Helical" evidence="8">
    <location>
        <begin position="361"/>
        <end position="383"/>
    </location>
</feature>
<evidence type="ECO:0000313" key="11">
    <source>
        <dbReference type="EMBL" id="WTW70715.1"/>
    </source>
</evidence>
<evidence type="ECO:0000256" key="5">
    <source>
        <dbReference type="ARBA" id="ARBA00023136"/>
    </source>
</evidence>
<feature type="compositionally biased region" description="Low complexity" evidence="7">
    <location>
        <begin position="7"/>
        <end position="25"/>
    </location>
</feature>
<reference evidence="11" key="1">
    <citation type="submission" date="2022-10" db="EMBL/GenBank/DDBJ databases">
        <title>The complete genomes of actinobacterial strains from the NBC collection.</title>
        <authorList>
            <person name="Joergensen T.S."/>
            <person name="Alvarez Arevalo M."/>
            <person name="Sterndorff E.B."/>
            <person name="Faurdal D."/>
            <person name="Vuksanovic O."/>
            <person name="Mourched A.-S."/>
            <person name="Charusanti P."/>
            <person name="Shaw S."/>
            <person name="Blin K."/>
            <person name="Weber T."/>
        </authorList>
    </citation>
    <scope>NUCLEOTIDE SEQUENCE</scope>
    <source>
        <strain evidence="11">NBC_00008</strain>
    </source>
</reference>
<evidence type="ECO:0000256" key="7">
    <source>
        <dbReference type="SAM" id="MobiDB-lite"/>
    </source>
</evidence>
<keyword evidence="2" id="KW-1003">Cell membrane</keyword>
<comment type="subcellular location">
    <subcellularLocation>
        <location evidence="1">Cell membrane</location>
        <topology evidence="1">Multi-pass membrane protein</topology>
    </subcellularLocation>
</comment>
<evidence type="ECO:0000256" key="4">
    <source>
        <dbReference type="ARBA" id="ARBA00022989"/>
    </source>
</evidence>
<feature type="transmembrane region" description="Helical" evidence="8">
    <location>
        <begin position="306"/>
        <end position="331"/>
    </location>
</feature>
<feature type="domain" description="ABC3 transporter permease C-terminal" evidence="9">
    <location>
        <begin position="309"/>
        <end position="422"/>
    </location>
</feature>
<dbReference type="Pfam" id="PF02687">
    <property type="entry name" value="FtsX"/>
    <property type="match status" value="1"/>
</dbReference>